<reference evidence="1 2" key="2">
    <citation type="submission" date="2017-10" db="EMBL/GenBank/DDBJ databases">
        <title>Genome analyses suggest a sexual origin of heterokaryosis in a supposedly ancient asexual fungus.</title>
        <authorList>
            <person name="Corradi N."/>
            <person name="Sedzielewska K."/>
            <person name="Noel J."/>
            <person name="Charron P."/>
            <person name="Farinelli L."/>
            <person name="Marton T."/>
            <person name="Kruger M."/>
            <person name="Pelin A."/>
            <person name="Brachmann A."/>
            <person name="Corradi N."/>
        </authorList>
    </citation>
    <scope>NUCLEOTIDE SEQUENCE [LARGE SCALE GENOMIC DNA]</scope>
    <source>
        <strain evidence="1 2">A1</strain>
    </source>
</reference>
<protein>
    <submittedName>
        <fullName evidence="1">Uncharacterized protein</fullName>
    </submittedName>
</protein>
<dbReference type="VEuPathDB" id="FungiDB:FUN_005287"/>
<dbReference type="VEuPathDB" id="FungiDB:RhiirFUN_006018"/>
<dbReference type="VEuPathDB" id="FungiDB:RhiirA1_428398"/>
<name>A0A2N0R2N0_9GLOM</name>
<dbReference type="EMBL" id="LLXH01001791">
    <property type="protein sequence ID" value="PKC57554.1"/>
    <property type="molecule type" value="Genomic_DNA"/>
</dbReference>
<gene>
    <name evidence="1" type="ORF">RhiirA1_428398</name>
</gene>
<accession>A0A2N0R2N0</accession>
<evidence type="ECO:0000313" key="1">
    <source>
        <dbReference type="EMBL" id="PKC57554.1"/>
    </source>
</evidence>
<feature type="non-terminal residue" evidence="1">
    <location>
        <position position="1"/>
    </location>
</feature>
<evidence type="ECO:0000313" key="2">
    <source>
        <dbReference type="Proteomes" id="UP000232688"/>
    </source>
</evidence>
<dbReference type="AlphaFoldDB" id="A0A2N0R2N0"/>
<sequence length="90" mass="10745">NDNKLYYIIKNVLSWDNKPIVKIGVSKALAFLGRKCLDFIDDREHAAFKKSYRIEIVPVNHPQWEFQLHISAENWFVTLKLKTLKRKIWC</sequence>
<dbReference type="Proteomes" id="UP000232688">
    <property type="component" value="Unassembled WGS sequence"/>
</dbReference>
<proteinExistence type="predicted"/>
<comment type="caution">
    <text evidence="1">The sequence shown here is derived from an EMBL/GenBank/DDBJ whole genome shotgun (WGS) entry which is preliminary data.</text>
</comment>
<organism evidence="1 2">
    <name type="scientific">Rhizophagus irregularis</name>
    <dbReference type="NCBI Taxonomy" id="588596"/>
    <lineage>
        <taxon>Eukaryota</taxon>
        <taxon>Fungi</taxon>
        <taxon>Fungi incertae sedis</taxon>
        <taxon>Mucoromycota</taxon>
        <taxon>Glomeromycotina</taxon>
        <taxon>Glomeromycetes</taxon>
        <taxon>Glomerales</taxon>
        <taxon>Glomeraceae</taxon>
        <taxon>Rhizophagus</taxon>
    </lineage>
</organism>
<reference evidence="1 2" key="1">
    <citation type="submission" date="2017-10" db="EMBL/GenBank/DDBJ databases">
        <title>Extensive intraspecific genome diversity in a model arbuscular mycorrhizal fungus.</title>
        <authorList>
            <person name="Chen E.C.H."/>
            <person name="Morin E."/>
            <person name="Baudet D."/>
            <person name="Noel J."/>
            <person name="Ndikumana S."/>
            <person name="Charron P."/>
            <person name="St-Onge C."/>
            <person name="Giorgi J."/>
            <person name="Grigoriev I.V."/>
            <person name="Roux C."/>
            <person name="Martin F.M."/>
            <person name="Corradi N."/>
        </authorList>
    </citation>
    <scope>NUCLEOTIDE SEQUENCE [LARGE SCALE GENOMIC DNA]</scope>
    <source>
        <strain evidence="1 2">A1</strain>
    </source>
</reference>